<protein>
    <submittedName>
        <fullName evidence="1">Uncharacterized protein</fullName>
    </submittedName>
</protein>
<comment type="caution">
    <text evidence="1">The sequence shown here is derived from an EMBL/GenBank/DDBJ whole genome shotgun (WGS) entry which is preliminary data.</text>
</comment>
<proteinExistence type="predicted"/>
<accession>A0AAV4NPQ1</accession>
<evidence type="ECO:0000313" key="2">
    <source>
        <dbReference type="Proteomes" id="UP001054945"/>
    </source>
</evidence>
<gene>
    <name evidence="1" type="ORF">CEXT_228941</name>
</gene>
<keyword evidence="2" id="KW-1185">Reference proteome</keyword>
<reference evidence="1 2" key="1">
    <citation type="submission" date="2021-06" db="EMBL/GenBank/DDBJ databases">
        <title>Caerostris extrusa draft genome.</title>
        <authorList>
            <person name="Kono N."/>
            <person name="Arakawa K."/>
        </authorList>
    </citation>
    <scope>NUCLEOTIDE SEQUENCE [LARGE SCALE GENOMIC DNA]</scope>
</reference>
<evidence type="ECO:0000313" key="1">
    <source>
        <dbReference type="EMBL" id="GIX86769.1"/>
    </source>
</evidence>
<organism evidence="1 2">
    <name type="scientific">Caerostris extrusa</name>
    <name type="common">Bark spider</name>
    <name type="synonym">Caerostris bankana</name>
    <dbReference type="NCBI Taxonomy" id="172846"/>
    <lineage>
        <taxon>Eukaryota</taxon>
        <taxon>Metazoa</taxon>
        <taxon>Ecdysozoa</taxon>
        <taxon>Arthropoda</taxon>
        <taxon>Chelicerata</taxon>
        <taxon>Arachnida</taxon>
        <taxon>Araneae</taxon>
        <taxon>Araneomorphae</taxon>
        <taxon>Entelegynae</taxon>
        <taxon>Araneoidea</taxon>
        <taxon>Araneidae</taxon>
        <taxon>Caerostris</taxon>
    </lineage>
</organism>
<dbReference type="EMBL" id="BPLR01021168">
    <property type="protein sequence ID" value="GIX86769.1"/>
    <property type="molecule type" value="Genomic_DNA"/>
</dbReference>
<dbReference type="Proteomes" id="UP001054945">
    <property type="component" value="Unassembled WGS sequence"/>
</dbReference>
<sequence>MRCMPLCSEALKENTHTLVVGEPCPKYNKLGCLRISPNYETYYFEHVSYLHSDVRPLPTSAPWRPSAAFTPLLSERSEVPLPSQSYINHLVFPFWDSWMVNAAMSGNSSPYPSNRQTETTQYFSTLFHPTG</sequence>
<name>A0AAV4NPQ1_CAEEX</name>
<dbReference type="AlphaFoldDB" id="A0AAV4NPQ1"/>